<feature type="compositionally biased region" description="Low complexity" evidence="1">
    <location>
        <begin position="67"/>
        <end position="119"/>
    </location>
</feature>
<feature type="region of interest" description="Disordered" evidence="1">
    <location>
        <begin position="1"/>
        <end position="119"/>
    </location>
</feature>
<reference evidence="2" key="1">
    <citation type="submission" date="2021-06" db="EMBL/GenBank/DDBJ databases">
        <title>Genome Sequence of Mortierella hyaline Strain SCG-10, a Cold-Adapted, Nitrate-Reducing Fungus Isolated from Soil in Minnesota, USA.</title>
        <authorList>
            <person name="Aldossari N."/>
        </authorList>
    </citation>
    <scope>NUCLEOTIDE SEQUENCE</scope>
    <source>
        <strain evidence="2">SCG-10</strain>
    </source>
</reference>
<proteinExistence type="predicted"/>
<feature type="compositionally biased region" description="Polar residues" evidence="1">
    <location>
        <begin position="1"/>
        <end position="21"/>
    </location>
</feature>
<comment type="caution">
    <text evidence="2">The sequence shown here is derived from an EMBL/GenBank/DDBJ whole genome shotgun (WGS) entry which is preliminary data.</text>
</comment>
<evidence type="ECO:0000313" key="2">
    <source>
        <dbReference type="EMBL" id="KAG9068082.1"/>
    </source>
</evidence>
<evidence type="ECO:0000313" key="3">
    <source>
        <dbReference type="Proteomes" id="UP000707451"/>
    </source>
</evidence>
<accession>A0A9P8BWN6</accession>
<name>A0A9P8BWN6_9FUNG</name>
<sequence length="119" mass="12881">MTFPTSSNCQDIQDCNSKVPKSSQSQQSGQNCNMFTMYDPAVAKASAQPGQRTSGQCSEQTSQASYPQGGTATAQAQSTRGQQQPQGRQQQSQQQQGRQEQKQQPAGRQSQQESGQSSF</sequence>
<dbReference type="EMBL" id="JAHRHY010000007">
    <property type="protein sequence ID" value="KAG9068082.1"/>
    <property type="molecule type" value="Genomic_DNA"/>
</dbReference>
<gene>
    <name evidence="2" type="ORF">KI688_011674</name>
</gene>
<keyword evidence="3" id="KW-1185">Reference proteome</keyword>
<evidence type="ECO:0000256" key="1">
    <source>
        <dbReference type="SAM" id="MobiDB-lite"/>
    </source>
</evidence>
<dbReference type="AlphaFoldDB" id="A0A9P8BWN6"/>
<protein>
    <submittedName>
        <fullName evidence="2">Uncharacterized protein</fullName>
    </submittedName>
</protein>
<organism evidence="2 3">
    <name type="scientific">Linnemannia hyalina</name>
    <dbReference type="NCBI Taxonomy" id="64524"/>
    <lineage>
        <taxon>Eukaryota</taxon>
        <taxon>Fungi</taxon>
        <taxon>Fungi incertae sedis</taxon>
        <taxon>Mucoromycota</taxon>
        <taxon>Mortierellomycotina</taxon>
        <taxon>Mortierellomycetes</taxon>
        <taxon>Mortierellales</taxon>
        <taxon>Mortierellaceae</taxon>
        <taxon>Linnemannia</taxon>
    </lineage>
</organism>
<feature type="compositionally biased region" description="Polar residues" evidence="1">
    <location>
        <begin position="48"/>
        <end position="66"/>
    </location>
</feature>
<dbReference type="Proteomes" id="UP000707451">
    <property type="component" value="Unassembled WGS sequence"/>
</dbReference>